<evidence type="ECO:0000256" key="4">
    <source>
        <dbReference type="ARBA" id="ARBA00022679"/>
    </source>
</evidence>
<comment type="subcellular location">
    <subcellularLocation>
        <location evidence="1">Cell membrane</location>
        <topology evidence="1">Multi-pass membrane protein</topology>
    </subcellularLocation>
</comment>
<feature type="transmembrane region" description="Helical" evidence="8">
    <location>
        <begin position="288"/>
        <end position="306"/>
    </location>
</feature>
<feature type="transmembrane region" description="Helical" evidence="8">
    <location>
        <begin position="197"/>
        <end position="216"/>
    </location>
</feature>
<protein>
    <recommendedName>
        <fullName evidence="9">Glycosyltransferase RgtA/B/C/D-like domain-containing protein</fullName>
    </recommendedName>
</protein>
<dbReference type="PANTHER" id="PTHR33908:SF11">
    <property type="entry name" value="MEMBRANE PROTEIN"/>
    <property type="match status" value="1"/>
</dbReference>
<evidence type="ECO:0000313" key="10">
    <source>
        <dbReference type="EMBL" id="ASC73179.1"/>
    </source>
</evidence>
<dbReference type="PANTHER" id="PTHR33908">
    <property type="entry name" value="MANNOSYLTRANSFERASE YKCB-RELATED"/>
    <property type="match status" value="1"/>
</dbReference>
<keyword evidence="5 8" id="KW-0812">Transmembrane</keyword>
<keyword evidence="11" id="KW-1185">Reference proteome</keyword>
<name>A0A1Z3HSA2_9CYAN</name>
<dbReference type="GO" id="GO:0009103">
    <property type="term" value="P:lipopolysaccharide biosynthetic process"/>
    <property type="evidence" value="ECO:0007669"/>
    <property type="project" value="UniProtKB-ARBA"/>
</dbReference>
<dbReference type="STRING" id="1641165.XM38_13545"/>
<dbReference type="InterPro" id="IPR050297">
    <property type="entry name" value="LipidA_mod_glycosyltrf_83"/>
</dbReference>
<evidence type="ECO:0000256" key="1">
    <source>
        <dbReference type="ARBA" id="ARBA00004651"/>
    </source>
</evidence>
<organism evidence="10 11">
    <name type="scientific">Halomicronema hongdechloris C2206</name>
    <dbReference type="NCBI Taxonomy" id="1641165"/>
    <lineage>
        <taxon>Bacteria</taxon>
        <taxon>Bacillati</taxon>
        <taxon>Cyanobacteriota</taxon>
        <taxon>Cyanophyceae</taxon>
        <taxon>Nodosilineales</taxon>
        <taxon>Nodosilineaceae</taxon>
        <taxon>Halomicronema</taxon>
    </lineage>
</organism>
<feature type="transmembrane region" description="Helical" evidence="8">
    <location>
        <begin position="153"/>
        <end position="177"/>
    </location>
</feature>
<reference evidence="10 11" key="1">
    <citation type="journal article" date="2016" name="Biochim. Biophys. Acta">
        <title>Characterization of red-shifted phycobilisomes isolated from the chlorophyll f-containing cyanobacterium Halomicronema hongdechloris.</title>
        <authorList>
            <person name="Li Y."/>
            <person name="Lin Y."/>
            <person name="Garvey C.J."/>
            <person name="Birch D."/>
            <person name="Corkery R.W."/>
            <person name="Loughlin P.C."/>
            <person name="Scheer H."/>
            <person name="Willows R.D."/>
            <person name="Chen M."/>
        </authorList>
    </citation>
    <scope>NUCLEOTIDE SEQUENCE [LARGE SCALE GENOMIC DNA]</scope>
    <source>
        <strain evidence="10 11">C2206</strain>
    </source>
</reference>
<dbReference type="Proteomes" id="UP000191901">
    <property type="component" value="Chromosome"/>
</dbReference>
<dbReference type="KEGG" id="hhg:XM38_041410"/>
<keyword evidence="3" id="KW-0328">Glycosyltransferase</keyword>
<dbReference type="PROSITE" id="PS51257">
    <property type="entry name" value="PROKAR_LIPOPROTEIN"/>
    <property type="match status" value="1"/>
</dbReference>
<evidence type="ECO:0000259" key="9">
    <source>
        <dbReference type="Pfam" id="PF13231"/>
    </source>
</evidence>
<evidence type="ECO:0000256" key="6">
    <source>
        <dbReference type="ARBA" id="ARBA00022989"/>
    </source>
</evidence>
<accession>A0A1Z3HSA2</accession>
<dbReference type="EMBL" id="CP021983">
    <property type="protein sequence ID" value="ASC73179.1"/>
    <property type="molecule type" value="Genomic_DNA"/>
</dbReference>
<dbReference type="AlphaFoldDB" id="A0A1Z3HSA2"/>
<dbReference type="InterPro" id="IPR038731">
    <property type="entry name" value="RgtA/B/C-like"/>
</dbReference>
<sequence>MIRKEIKELFPLTFILLISCALYLYKLGSESLWVDELYSIHDAQNINLEIPRILYHVKPLYYALLKVWMVFGESEVWLRGLSIPFGLGSILITYLIGQRLVNRSVGLVAALLLALSPLFINHVQEVRFYSLSVFLNLFGTLVLTYALQCPQRLFLYSWAILRALAILTTPLNVVLLLPDATIIWCQFHKQGRKLLSFIEGLVITGLICAPAAFTLLTKSGPDFMASSGVVTRMKPGLKEILIILKEFLFHPPYSSALSEPLNYFYKICTILATFLLPFALLLKHRSQNLNWVTAWAVLPSASILFISYISSSIWLDRYLLLVCPYVFILLAASFIRVWHFQAIIASVIVVIYTLGVGGGLYYYYSLPNHEDWRGAIQFIKTNKQANDAFILYTNVEKVLPAIAHYHDRTIPFHFLINSVYLENSKTNDQQHIALKKELEGSDNTSTIHEIISASKRLWIICFRYCRDQPSIESLEQIFSSNKLYKRNYRKFTKGIHVFLFEPGYDTISSNEDE</sequence>
<evidence type="ECO:0000256" key="8">
    <source>
        <dbReference type="SAM" id="Phobius"/>
    </source>
</evidence>
<evidence type="ECO:0000256" key="7">
    <source>
        <dbReference type="ARBA" id="ARBA00023136"/>
    </source>
</evidence>
<feature type="transmembrane region" description="Helical" evidence="8">
    <location>
        <begin position="318"/>
        <end position="337"/>
    </location>
</feature>
<dbReference type="Pfam" id="PF13231">
    <property type="entry name" value="PMT_2"/>
    <property type="match status" value="1"/>
</dbReference>
<dbReference type="RefSeq" id="WP_080810157.1">
    <property type="nucleotide sequence ID" value="NZ_CP021983.2"/>
</dbReference>
<keyword evidence="7 8" id="KW-0472">Membrane</keyword>
<dbReference type="GO" id="GO:0005886">
    <property type="term" value="C:plasma membrane"/>
    <property type="evidence" value="ECO:0007669"/>
    <property type="project" value="UniProtKB-SubCell"/>
</dbReference>
<feature type="transmembrane region" description="Helical" evidence="8">
    <location>
        <begin position="9"/>
        <end position="25"/>
    </location>
</feature>
<feature type="transmembrane region" description="Helical" evidence="8">
    <location>
        <begin position="263"/>
        <end position="282"/>
    </location>
</feature>
<gene>
    <name evidence="10" type="ORF">XM38_041410</name>
</gene>
<feature type="transmembrane region" description="Helical" evidence="8">
    <location>
        <begin position="126"/>
        <end position="146"/>
    </location>
</feature>
<evidence type="ECO:0000256" key="2">
    <source>
        <dbReference type="ARBA" id="ARBA00022475"/>
    </source>
</evidence>
<feature type="transmembrane region" description="Helical" evidence="8">
    <location>
        <begin position="76"/>
        <end position="97"/>
    </location>
</feature>
<keyword evidence="2" id="KW-1003">Cell membrane</keyword>
<dbReference type="GO" id="GO:0016763">
    <property type="term" value="F:pentosyltransferase activity"/>
    <property type="evidence" value="ECO:0007669"/>
    <property type="project" value="TreeGrafter"/>
</dbReference>
<feature type="transmembrane region" description="Helical" evidence="8">
    <location>
        <begin position="104"/>
        <end position="120"/>
    </location>
</feature>
<feature type="domain" description="Glycosyltransferase RgtA/B/C/D-like" evidence="9">
    <location>
        <begin position="67"/>
        <end position="201"/>
    </location>
</feature>
<evidence type="ECO:0000256" key="3">
    <source>
        <dbReference type="ARBA" id="ARBA00022676"/>
    </source>
</evidence>
<proteinExistence type="predicted"/>
<feature type="transmembrane region" description="Helical" evidence="8">
    <location>
        <begin position="343"/>
        <end position="364"/>
    </location>
</feature>
<keyword evidence="6 8" id="KW-1133">Transmembrane helix</keyword>
<evidence type="ECO:0000256" key="5">
    <source>
        <dbReference type="ARBA" id="ARBA00022692"/>
    </source>
</evidence>
<dbReference type="OrthoDB" id="438909at2"/>
<keyword evidence="4" id="KW-0808">Transferase</keyword>
<evidence type="ECO:0000313" key="11">
    <source>
        <dbReference type="Proteomes" id="UP000191901"/>
    </source>
</evidence>